<reference evidence="1" key="1">
    <citation type="submission" date="2018-05" db="EMBL/GenBank/DDBJ databases">
        <authorList>
            <person name="Lanie J.A."/>
            <person name="Ng W.-L."/>
            <person name="Kazmierczak K.M."/>
            <person name="Andrzejewski T.M."/>
            <person name="Davidsen T.M."/>
            <person name="Wayne K.J."/>
            <person name="Tettelin H."/>
            <person name="Glass J.I."/>
            <person name="Rusch D."/>
            <person name="Podicherti R."/>
            <person name="Tsui H.-C.T."/>
            <person name="Winkler M.E."/>
        </authorList>
    </citation>
    <scope>NUCLEOTIDE SEQUENCE</scope>
</reference>
<sequence>MFPSGSCDYNKYVSIILYSTTPLHQYKLKTNVIPATELSCGEKWGNHIDSFVMMRRKMESGLEKPC</sequence>
<dbReference type="EMBL" id="UINC01021344">
    <property type="protein sequence ID" value="SVA88712.1"/>
    <property type="molecule type" value="Genomic_DNA"/>
</dbReference>
<evidence type="ECO:0000313" key="1">
    <source>
        <dbReference type="EMBL" id="SVA88712.1"/>
    </source>
</evidence>
<gene>
    <name evidence="1" type="ORF">METZ01_LOCUS141566</name>
</gene>
<organism evidence="1">
    <name type="scientific">marine metagenome</name>
    <dbReference type="NCBI Taxonomy" id="408172"/>
    <lineage>
        <taxon>unclassified sequences</taxon>
        <taxon>metagenomes</taxon>
        <taxon>ecological metagenomes</taxon>
    </lineage>
</organism>
<dbReference type="AlphaFoldDB" id="A0A381ZIQ3"/>
<accession>A0A381ZIQ3</accession>
<name>A0A381ZIQ3_9ZZZZ</name>
<protein>
    <submittedName>
        <fullName evidence="1">Uncharacterized protein</fullName>
    </submittedName>
</protein>
<proteinExistence type="predicted"/>